<dbReference type="Gene3D" id="1.10.510.10">
    <property type="entry name" value="Transferase(Phosphotransferase) domain 1"/>
    <property type="match status" value="1"/>
</dbReference>
<keyword evidence="2" id="KW-0808">Transferase</keyword>
<dbReference type="InterPro" id="IPR000719">
    <property type="entry name" value="Prot_kinase_dom"/>
</dbReference>
<reference evidence="9" key="1">
    <citation type="submission" date="2021-04" db="EMBL/GenBank/DDBJ databases">
        <authorList>
            <consortium name="Wellcome Sanger Institute Data Sharing"/>
        </authorList>
    </citation>
    <scope>NUCLEOTIDE SEQUENCE [LARGE SCALE GENOMIC DNA]</scope>
</reference>
<evidence type="ECO:0000313" key="9">
    <source>
        <dbReference type="Ensembl" id="ENSENLP00000012915.1"/>
    </source>
</evidence>
<dbReference type="PROSITE" id="PS00108">
    <property type="entry name" value="PROTEIN_KINASE_ST"/>
    <property type="match status" value="1"/>
</dbReference>
<keyword evidence="10" id="KW-1185">Reference proteome</keyword>
<dbReference type="GO" id="GO:0005524">
    <property type="term" value="F:ATP binding"/>
    <property type="evidence" value="ECO:0007669"/>
    <property type="project" value="UniProtKB-UniRule"/>
</dbReference>
<dbReference type="GO" id="GO:0016605">
    <property type="term" value="C:PML body"/>
    <property type="evidence" value="ECO:0007669"/>
    <property type="project" value="TreeGrafter"/>
</dbReference>
<sequence length="340" mass="39113">MGARLTLANKQPDKFEIESNTLLKGETGVYEIHKSLGKGVYGQVAKCTKLDTGEEVAVKILEMSWAGKREIRMLEKLRELDQDKNNLVRFIEHFQHKQHVCLVFEKLDVTVDYFVRNFRPLKLPEIRVITQQMLVALRALNSIDLSHTDIKPDNIMFTDYRQEHLRVKLIDFGLAAHVSTMRLGQKIQAIGYRAPEVIMGIPLTVAVDMWSLGCLLAFMYLGQNLFPISCPYQLTTEEEYNNFTNSVAQHYSGIRTYSECEDAKAFLSLLKRMLCIDPEKRITPEQALGHRFITMRHFSHPQLSLYEAAALSKVKENLPKRVKVKPRNRTHDPVVVGQQR</sequence>
<dbReference type="GO" id="GO:0007224">
    <property type="term" value="P:smoothened signaling pathway"/>
    <property type="evidence" value="ECO:0007669"/>
    <property type="project" value="TreeGrafter"/>
</dbReference>
<dbReference type="GO" id="GO:0004674">
    <property type="term" value="F:protein serine/threonine kinase activity"/>
    <property type="evidence" value="ECO:0007669"/>
    <property type="project" value="UniProtKB-KW"/>
</dbReference>
<evidence type="ECO:0000313" key="10">
    <source>
        <dbReference type="Proteomes" id="UP000472264"/>
    </source>
</evidence>
<dbReference type="PANTHER" id="PTHR24058:SF53">
    <property type="entry name" value="HOMEODOMAIN-INTERACTING PROTEIN KINASE 2"/>
    <property type="match status" value="1"/>
</dbReference>
<evidence type="ECO:0000256" key="1">
    <source>
        <dbReference type="ARBA" id="ARBA00022527"/>
    </source>
</evidence>
<evidence type="ECO:0000256" key="2">
    <source>
        <dbReference type="ARBA" id="ARBA00022679"/>
    </source>
</evidence>
<dbReference type="InterPro" id="IPR017441">
    <property type="entry name" value="Protein_kinase_ATP_BS"/>
</dbReference>
<dbReference type="InterPro" id="IPR011009">
    <property type="entry name" value="Kinase-like_dom_sf"/>
</dbReference>
<evidence type="ECO:0000256" key="6">
    <source>
        <dbReference type="PROSITE-ProRule" id="PRU10141"/>
    </source>
</evidence>
<proteinExistence type="inferred from homology"/>
<dbReference type="SMART" id="SM00220">
    <property type="entry name" value="S_TKc"/>
    <property type="match status" value="1"/>
</dbReference>
<evidence type="ECO:0000256" key="7">
    <source>
        <dbReference type="RuleBase" id="RU000304"/>
    </source>
</evidence>
<evidence type="ECO:0000256" key="4">
    <source>
        <dbReference type="ARBA" id="ARBA00022777"/>
    </source>
</evidence>
<keyword evidence="3 6" id="KW-0547">Nucleotide-binding</keyword>
<feature type="binding site" evidence="6">
    <location>
        <position position="68"/>
    </location>
    <ligand>
        <name>ATP</name>
        <dbReference type="ChEBI" id="CHEBI:30616"/>
    </ligand>
</feature>
<dbReference type="Ensembl" id="ENSENLT00000013435.1">
    <property type="protein sequence ID" value="ENSENLP00000012915.1"/>
    <property type="gene ID" value="ENSENLG00000006104.1"/>
</dbReference>
<dbReference type="GO" id="GO:0003713">
    <property type="term" value="F:transcription coactivator activity"/>
    <property type="evidence" value="ECO:0007669"/>
    <property type="project" value="TreeGrafter"/>
</dbReference>
<dbReference type="InterPro" id="IPR008271">
    <property type="entry name" value="Ser/Thr_kinase_AS"/>
</dbReference>
<keyword evidence="5 6" id="KW-0067">ATP-binding</keyword>
<evidence type="ECO:0000256" key="3">
    <source>
        <dbReference type="ARBA" id="ARBA00022741"/>
    </source>
</evidence>
<dbReference type="PROSITE" id="PS00107">
    <property type="entry name" value="PROTEIN_KINASE_ATP"/>
    <property type="match status" value="1"/>
</dbReference>
<dbReference type="GO" id="GO:0042771">
    <property type="term" value="P:intrinsic apoptotic signaling pathway in response to DNA damage by p53 class mediator"/>
    <property type="evidence" value="ECO:0007669"/>
    <property type="project" value="TreeGrafter"/>
</dbReference>
<accession>A0A665U0I2</accession>
<dbReference type="Proteomes" id="UP000472264">
    <property type="component" value="Chromosome 5"/>
</dbReference>
<dbReference type="SUPFAM" id="SSF56112">
    <property type="entry name" value="Protein kinase-like (PK-like)"/>
    <property type="match status" value="1"/>
</dbReference>
<evidence type="ECO:0000256" key="5">
    <source>
        <dbReference type="ARBA" id="ARBA00022840"/>
    </source>
</evidence>
<dbReference type="PANTHER" id="PTHR24058">
    <property type="entry name" value="DUAL SPECIFICITY PROTEIN KINASE"/>
    <property type="match status" value="1"/>
</dbReference>
<organism evidence="9 10">
    <name type="scientific">Echeneis naucrates</name>
    <name type="common">Live sharksucker</name>
    <dbReference type="NCBI Taxonomy" id="173247"/>
    <lineage>
        <taxon>Eukaryota</taxon>
        <taxon>Metazoa</taxon>
        <taxon>Chordata</taxon>
        <taxon>Craniata</taxon>
        <taxon>Vertebrata</taxon>
        <taxon>Euteleostomi</taxon>
        <taxon>Actinopterygii</taxon>
        <taxon>Neopterygii</taxon>
        <taxon>Teleostei</taxon>
        <taxon>Neoteleostei</taxon>
        <taxon>Acanthomorphata</taxon>
        <taxon>Carangaria</taxon>
        <taxon>Carangiformes</taxon>
        <taxon>Echeneidae</taxon>
        <taxon>Echeneis</taxon>
    </lineage>
</organism>
<comment type="similarity">
    <text evidence="7">Belongs to the protein kinase superfamily.</text>
</comment>
<dbReference type="GO" id="GO:0005737">
    <property type="term" value="C:cytoplasm"/>
    <property type="evidence" value="ECO:0007669"/>
    <property type="project" value="TreeGrafter"/>
</dbReference>
<dbReference type="Pfam" id="PF00069">
    <property type="entry name" value="Pkinase"/>
    <property type="match status" value="1"/>
</dbReference>
<dbReference type="Gene3D" id="3.30.200.20">
    <property type="entry name" value="Phosphorylase Kinase, domain 1"/>
    <property type="match status" value="1"/>
</dbReference>
<protein>
    <recommendedName>
        <fullName evidence="8">Protein kinase domain-containing protein</fullName>
    </recommendedName>
</protein>
<dbReference type="GO" id="GO:0003714">
    <property type="term" value="F:transcription corepressor activity"/>
    <property type="evidence" value="ECO:0007669"/>
    <property type="project" value="TreeGrafter"/>
</dbReference>
<dbReference type="InterPro" id="IPR050494">
    <property type="entry name" value="Ser_Thr_dual-spec_kinase"/>
</dbReference>
<reference evidence="9" key="2">
    <citation type="submission" date="2025-08" db="UniProtKB">
        <authorList>
            <consortium name="Ensembl"/>
        </authorList>
    </citation>
    <scope>IDENTIFICATION</scope>
</reference>
<dbReference type="GO" id="GO:0004713">
    <property type="term" value="F:protein tyrosine kinase activity"/>
    <property type="evidence" value="ECO:0007669"/>
    <property type="project" value="TreeGrafter"/>
</dbReference>
<dbReference type="GO" id="GO:0046332">
    <property type="term" value="F:SMAD binding"/>
    <property type="evidence" value="ECO:0007669"/>
    <property type="project" value="TreeGrafter"/>
</dbReference>
<keyword evidence="4" id="KW-0418">Kinase</keyword>
<reference evidence="9" key="3">
    <citation type="submission" date="2025-09" db="UniProtKB">
        <authorList>
            <consortium name="Ensembl"/>
        </authorList>
    </citation>
    <scope>IDENTIFICATION</scope>
</reference>
<dbReference type="PROSITE" id="PS50011">
    <property type="entry name" value="PROTEIN_KINASE_DOM"/>
    <property type="match status" value="1"/>
</dbReference>
<keyword evidence="1 7" id="KW-0723">Serine/threonine-protein kinase</keyword>
<dbReference type="GO" id="GO:0045944">
    <property type="term" value="P:positive regulation of transcription by RNA polymerase II"/>
    <property type="evidence" value="ECO:0007669"/>
    <property type="project" value="TreeGrafter"/>
</dbReference>
<name>A0A665U0I2_ECHNA</name>
<feature type="domain" description="Protein kinase" evidence="8">
    <location>
        <begin position="30"/>
        <end position="293"/>
    </location>
</feature>
<dbReference type="AlphaFoldDB" id="A0A665U0I2"/>
<evidence type="ECO:0000259" key="8">
    <source>
        <dbReference type="PROSITE" id="PS50011"/>
    </source>
</evidence>